<evidence type="ECO:0000313" key="2">
    <source>
        <dbReference type="Proteomes" id="UP001055879"/>
    </source>
</evidence>
<dbReference type="Proteomes" id="UP001055879">
    <property type="component" value="Linkage Group LG03"/>
</dbReference>
<proteinExistence type="predicted"/>
<organism evidence="1 2">
    <name type="scientific">Arctium lappa</name>
    <name type="common">Greater burdock</name>
    <name type="synonym">Lappa major</name>
    <dbReference type="NCBI Taxonomy" id="4217"/>
    <lineage>
        <taxon>Eukaryota</taxon>
        <taxon>Viridiplantae</taxon>
        <taxon>Streptophyta</taxon>
        <taxon>Embryophyta</taxon>
        <taxon>Tracheophyta</taxon>
        <taxon>Spermatophyta</taxon>
        <taxon>Magnoliopsida</taxon>
        <taxon>eudicotyledons</taxon>
        <taxon>Gunneridae</taxon>
        <taxon>Pentapetalae</taxon>
        <taxon>asterids</taxon>
        <taxon>campanulids</taxon>
        <taxon>Asterales</taxon>
        <taxon>Asteraceae</taxon>
        <taxon>Carduoideae</taxon>
        <taxon>Cardueae</taxon>
        <taxon>Arctiinae</taxon>
        <taxon>Arctium</taxon>
    </lineage>
</organism>
<name>A0ACB9DIV6_ARCLA</name>
<keyword evidence="2" id="KW-1185">Reference proteome</keyword>
<evidence type="ECO:0000313" key="1">
    <source>
        <dbReference type="EMBL" id="KAI3746413.1"/>
    </source>
</evidence>
<protein>
    <submittedName>
        <fullName evidence="1">Uncharacterized protein</fullName>
    </submittedName>
</protein>
<reference evidence="2" key="1">
    <citation type="journal article" date="2022" name="Mol. Ecol. Resour.">
        <title>The genomes of chicory, endive, great burdock and yacon provide insights into Asteraceae palaeo-polyploidization history and plant inulin production.</title>
        <authorList>
            <person name="Fan W."/>
            <person name="Wang S."/>
            <person name="Wang H."/>
            <person name="Wang A."/>
            <person name="Jiang F."/>
            <person name="Liu H."/>
            <person name="Zhao H."/>
            <person name="Xu D."/>
            <person name="Zhang Y."/>
        </authorList>
    </citation>
    <scope>NUCLEOTIDE SEQUENCE [LARGE SCALE GENOMIC DNA]</scope>
    <source>
        <strain evidence="2">cv. Niubang</strain>
    </source>
</reference>
<dbReference type="EMBL" id="CM042049">
    <property type="protein sequence ID" value="KAI3746413.1"/>
    <property type="molecule type" value="Genomic_DNA"/>
</dbReference>
<gene>
    <name evidence="1" type="ORF">L6452_08846</name>
</gene>
<accession>A0ACB9DIV6</accession>
<comment type="caution">
    <text evidence="1">The sequence shown here is derived from an EMBL/GenBank/DDBJ whole genome shotgun (WGS) entry which is preliminary data.</text>
</comment>
<sequence>MKMEEIGARDTLGDSALGTIVGHNRQQSGACGTVWAIVPWRKCLGHNRLRPLVVLEVLLEDSSFFKGAQSGVKSRFSLNLARAFWGGVLCNGHQGQLPLMVNLSRGRRGTWAAGREVSCDQRC</sequence>
<reference evidence="1 2" key="2">
    <citation type="journal article" date="2022" name="Mol. Ecol. Resour.">
        <title>The genomes of chicory, endive, great burdock and yacon provide insights into Asteraceae paleo-polyploidization history and plant inulin production.</title>
        <authorList>
            <person name="Fan W."/>
            <person name="Wang S."/>
            <person name="Wang H."/>
            <person name="Wang A."/>
            <person name="Jiang F."/>
            <person name="Liu H."/>
            <person name="Zhao H."/>
            <person name="Xu D."/>
            <person name="Zhang Y."/>
        </authorList>
    </citation>
    <scope>NUCLEOTIDE SEQUENCE [LARGE SCALE GENOMIC DNA]</scope>
    <source>
        <strain evidence="2">cv. Niubang</strain>
    </source>
</reference>